<evidence type="ECO:0000313" key="11">
    <source>
        <dbReference type="Proteomes" id="UP000093796"/>
    </source>
</evidence>
<dbReference type="InterPro" id="IPR014001">
    <property type="entry name" value="Helicase_ATP-bd"/>
</dbReference>
<reference evidence="10 11" key="1">
    <citation type="submission" date="2016-05" db="EMBL/GenBank/DDBJ databases">
        <title>Genome sequencing of Acetobacter pasteurianus strain SRCM100623.</title>
        <authorList>
            <person name="Song Y.R."/>
        </authorList>
    </citation>
    <scope>NUCLEOTIDE SEQUENCE [LARGE SCALE GENOMIC DNA]</scope>
    <source>
        <strain evidence="10 11">SRCM100623</strain>
    </source>
</reference>
<keyword evidence="2 10" id="KW-0378">Hydrolase</keyword>
<gene>
    <name evidence="10" type="primary">rhlE</name>
    <name evidence="10" type="ORF">SRCM100623_00517</name>
</gene>
<dbReference type="EC" id="3.6.4.13" evidence="10"/>
<dbReference type="SMART" id="SM00490">
    <property type="entry name" value="HELICc"/>
    <property type="match status" value="1"/>
</dbReference>
<name>A0A1A0DIH9_ACEPA</name>
<dbReference type="RefSeq" id="WP_064775919.1">
    <property type="nucleotide sequence ID" value="NZ_LYUD01000045.1"/>
</dbReference>
<feature type="domain" description="DEAD-box RNA helicase Q" evidence="9">
    <location>
        <begin position="3"/>
        <end position="31"/>
    </location>
</feature>
<dbReference type="SMART" id="SM00487">
    <property type="entry name" value="DEXDc"/>
    <property type="match status" value="1"/>
</dbReference>
<dbReference type="EMBL" id="LYUD01000045">
    <property type="protein sequence ID" value="OAZ75093.1"/>
    <property type="molecule type" value="Genomic_DNA"/>
</dbReference>
<evidence type="ECO:0000259" key="7">
    <source>
        <dbReference type="PROSITE" id="PS51192"/>
    </source>
</evidence>
<dbReference type="Proteomes" id="UP000093796">
    <property type="component" value="Unassembled WGS sequence"/>
</dbReference>
<dbReference type="CDD" id="cd00268">
    <property type="entry name" value="DEADc"/>
    <property type="match status" value="1"/>
</dbReference>
<dbReference type="PANTHER" id="PTHR47959:SF1">
    <property type="entry name" value="ATP-DEPENDENT RNA HELICASE DBPA"/>
    <property type="match status" value="1"/>
</dbReference>
<dbReference type="Pfam" id="PF00271">
    <property type="entry name" value="Helicase_C"/>
    <property type="match status" value="1"/>
</dbReference>
<dbReference type="AlphaFoldDB" id="A0A1A0DIH9"/>
<evidence type="ECO:0000256" key="1">
    <source>
        <dbReference type="ARBA" id="ARBA00022741"/>
    </source>
</evidence>
<evidence type="ECO:0000259" key="9">
    <source>
        <dbReference type="PROSITE" id="PS51195"/>
    </source>
</evidence>
<dbReference type="CDD" id="cd18787">
    <property type="entry name" value="SF2_C_DEAD"/>
    <property type="match status" value="1"/>
</dbReference>
<keyword evidence="3 10" id="KW-0347">Helicase</keyword>
<evidence type="ECO:0000256" key="6">
    <source>
        <dbReference type="PROSITE-ProRule" id="PRU00552"/>
    </source>
</evidence>
<dbReference type="PROSITE" id="PS51195">
    <property type="entry name" value="Q_MOTIF"/>
    <property type="match status" value="1"/>
</dbReference>
<dbReference type="GO" id="GO:0016787">
    <property type="term" value="F:hydrolase activity"/>
    <property type="evidence" value="ECO:0007669"/>
    <property type="project" value="UniProtKB-KW"/>
</dbReference>
<dbReference type="GO" id="GO:0003676">
    <property type="term" value="F:nucleic acid binding"/>
    <property type="evidence" value="ECO:0007669"/>
    <property type="project" value="InterPro"/>
</dbReference>
<dbReference type="PANTHER" id="PTHR47959">
    <property type="entry name" value="ATP-DEPENDENT RNA HELICASE RHLE-RELATED"/>
    <property type="match status" value="1"/>
</dbReference>
<sequence length="400" mass="43619">MSGSFHDLGLDPALCAYAQQAGMAAPTPVQQAAIPAILDGRDVLVRAPTGTGKTAAYALPLSQKLLKSRKPRFVLVLVPTRELVLQVEKVFCTCLGESKKGQKQTPVTLVPLFGGSDRAEQEHFLAQATGRRILIATPGRLLDFVSNRICDLSECGYLVLDEGDRLFSPEFQEDTETLLSYLPSMRQTLVLSATQPESLKSTLLNLLHKPVEISIEQAPQKRGPIRQAALFLDPTQKPGFIKEFFSRAPKMRSIVFVRTKAEADQLAALLKKARLAAAPLHGDIAQDKRTSTVASFESGRLFILVATDVAARGLDVPSVKQVINYDVPDQPETYLHRIGRTGRGGEKGSALTLCTMDDRQSLRQIEVGAHVKLRIIGAEQALPAPSQPQTASRRSKSVRP</sequence>
<organism evidence="10 11">
    <name type="scientific">Acetobacter pasteurianus</name>
    <name type="common">Acetobacter turbidans</name>
    <dbReference type="NCBI Taxonomy" id="438"/>
    <lineage>
        <taxon>Bacteria</taxon>
        <taxon>Pseudomonadati</taxon>
        <taxon>Pseudomonadota</taxon>
        <taxon>Alphaproteobacteria</taxon>
        <taxon>Acetobacterales</taxon>
        <taxon>Acetobacteraceae</taxon>
        <taxon>Acetobacter</taxon>
    </lineage>
</organism>
<dbReference type="InterPro" id="IPR014014">
    <property type="entry name" value="RNA_helicase_DEAD_Q_motif"/>
</dbReference>
<dbReference type="InterPro" id="IPR001650">
    <property type="entry name" value="Helicase_C-like"/>
</dbReference>
<comment type="caution">
    <text evidence="10">The sequence shown here is derived from an EMBL/GenBank/DDBJ whole genome shotgun (WGS) entry which is preliminary data.</text>
</comment>
<keyword evidence="4" id="KW-0067">ATP-binding</keyword>
<evidence type="ECO:0000256" key="2">
    <source>
        <dbReference type="ARBA" id="ARBA00022801"/>
    </source>
</evidence>
<evidence type="ECO:0000259" key="8">
    <source>
        <dbReference type="PROSITE" id="PS51194"/>
    </source>
</evidence>
<dbReference type="eggNOG" id="COG0513">
    <property type="taxonomic scope" value="Bacteria"/>
</dbReference>
<keyword evidence="1" id="KW-0547">Nucleotide-binding</keyword>
<comment type="similarity">
    <text evidence="5">Belongs to the DEAD box helicase family.</text>
</comment>
<evidence type="ECO:0000313" key="10">
    <source>
        <dbReference type="EMBL" id="OAZ75093.1"/>
    </source>
</evidence>
<dbReference type="PROSITE" id="PS51192">
    <property type="entry name" value="HELICASE_ATP_BIND_1"/>
    <property type="match status" value="1"/>
</dbReference>
<dbReference type="PATRIC" id="fig|438.15.peg.586"/>
<accession>A0A1A0DIH9</accession>
<feature type="domain" description="Helicase ATP-binding" evidence="7">
    <location>
        <begin position="34"/>
        <end position="213"/>
    </location>
</feature>
<dbReference type="PROSITE" id="PS51194">
    <property type="entry name" value="HELICASE_CTER"/>
    <property type="match status" value="1"/>
</dbReference>
<evidence type="ECO:0000256" key="4">
    <source>
        <dbReference type="ARBA" id="ARBA00022840"/>
    </source>
</evidence>
<feature type="short sequence motif" description="Q motif" evidence="6">
    <location>
        <begin position="3"/>
        <end position="31"/>
    </location>
</feature>
<evidence type="ECO:0000256" key="5">
    <source>
        <dbReference type="ARBA" id="ARBA00038437"/>
    </source>
</evidence>
<dbReference type="Pfam" id="PF00270">
    <property type="entry name" value="DEAD"/>
    <property type="match status" value="1"/>
</dbReference>
<dbReference type="InterPro" id="IPR050079">
    <property type="entry name" value="DEAD_box_RNA_helicase"/>
</dbReference>
<protein>
    <submittedName>
        <fullName evidence="10">RNA helicase</fullName>
        <ecNumber evidence="10">3.6.4.13</ecNumber>
    </submittedName>
</protein>
<dbReference type="OrthoDB" id="7223429at2"/>
<dbReference type="Gene3D" id="3.40.50.300">
    <property type="entry name" value="P-loop containing nucleotide triphosphate hydrolases"/>
    <property type="match status" value="2"/>
</dbReference>
<dbReference type="GO" id="GO:0003724">
    <property type="term" value="F:RNA helicase activity"/>
    <property type="evidence" value="ECO:0007669"/>
    <property type="project" value="UniProtKB-EC"/>
</dbReference>
<dbReference type="InterPro" id="IPR044742">
    <property type="entry name" value="DEAD/DEAH_RhlB"/>
</dbReference>
<feature type="domain" description="Helicase C-terminal" evidence="8">
    <location>
        <begin position="240"/>
        <end position="390"/>
    </location>
</feature>
<dbReference type="InterPro" id="IPR011545">
    <property type="entry name" value="DEAD/DEAH_box_helicase_dom"/>
</dbReference>
<evidence type="ECO:0000256" key="3">
    <source>
        <dbReference type="ARBA" id="ARBA00022806"/>
    </source>
</evidence>
<dbReference type="GO" id="GO:0005524">
    <property type="term" value="F:ATP binding"/>
    <property type="evidence" value="ECO:0007669"/>
    <property type="project" value="UniProtKB-KW"/>
</dbReference>
<proteinExistence type="inferred from homology"/>
<dbReference type="InterPro" id="IPR027417">
    <property type="entry name" value="P-loop_NTPase"/>
</dbReference>
<dbReference type="GO" id="GO:0005829">
    <property type="term" value="C:cytosol"/>
    <property type="evidence" value="ECO:0007669"/>
    <property type="project" value="TreeGrafter"/>
</dbReference>
<dbReference type="SUPFAM" id="SSF52540">
    <property type="entry name" value="P-loop containing nucleoside triphosphate hydrolases"/>
    <property type="match status" value="1"/>
</dbReference>